<dbReference type="AlphaFoldDB" id="A0A9D3UK11"/>
<gene>
    <name evidence="2" type="ORF">J1N35_037381</name>
</gene>
<reference evidence="2 3" key="1">
    <citation type="journal article" date="2021" name="Plant Biotechnol. J.">
        <title>Multi-omics assisted identification of the key and species-specific regulatory components of drought-tolerant mechanisms in Gossypium stocksii.</title>
        <authorList>
            <person name="Yu D."/>
            <person name="Ke L."/>
            <person name="Zhang D."/>
            <person name="Wu Y."/>
            <person name="Sun Y."/>
            <person name="Mei J."/>
            <person name="Sun J."/>
            <person name="Sun Y."/>
        </authorList>
    </citation>
    <scope>NUCLEOTIDE SEQUENCE [LARGE SCALE GENOMIC DNA]</scope>
    <source>
        <strain evidence="3">cv. E1</strain>
        <tissue evidence="2">Leaf</tissue>
    </source>
</reference>
<feature type="compositionally biased region" description="Basic and acidic residues" evidence="1">
    <location>
        <begin position="22"/>
        <end position="34"/>
    </location>
</feature>
<proteinExistence type="predicted"/>
<sequence length="121" mass="13707">MVKIKNRHHDERSYRGGHNKRGHEGCSKRDEARSNNHKVHAVVETLLYKCSKAWKKIVKHLGVSGIHVTNFTYEFSKVHNKCSVMPLNQPKLLSTDLGCYQIQTIGIQALKNILLSSLNGS</sequence>
<organism evidence="2 3">
    <name type="scientific">Gossypium stocksii</name>
    <dbReference type="NCBI Taxonomy" id="47602"/>
    <lineage>
        <taxon>Eukaryota</taxon>
        <taxon>Viridiplantae</taxon>
        <taxon>Streptophyta</taxon>
        <taxon>Embryophyta</taxon>
        <taxon>Tracheophyta</taxon>
        <taxon>Spermatophyta</taxon>
        <taxon>Magnoliopsida</taxon>
        <taxon>eudicotyledons</taxon>
        <taxon>Gunneridae</taxon>
        <taxon>Pentapetalae</taxon>
        <taxon>rosids</taxon>
        <taxon>malvids</taxon>
        <taxon>Malvales</taxon>
        <taxon>Malvaceae</taxon>
        <taxon>Malvoideae</taxon>
        <taxon>Gossypium</taxon>
    </lineage>
</organism>
<comment type="caution">
    <text evidence="2">The sequence shown here is derived from an EMBL/GenBank/DDBJ whole genome shotgun (WGS) entry which is preliminary data.</text>
</comment>
<protein>
    <submittedName>
        <fullName evidence="2">Uncharacterized protein</fullName>
    </submittedName>
</protein>
<evidence type="ECO:0000256" key="1">
    <source>
        <dbReference type="SAM" id="MobiDB-lite"/>
    </source>
</evidence>
<dbReference type="EMBL" id="JAIQCV010000011">
    <property type="protein sequence ID" value="KAH1046597.1"/>
    <property type="molecule type" value="Genomic_DNA"/>
</dbReference>
<evidence type="ECO:0000313" key="2">
    <source>
        <dbReference type="EMBL" id="KAH1046597.1"/>
    </source>
</evidence>
<evidence type="ECO:0000313" key="3">
    <source>
        <dbReference type="Proteomes" id="UP000828251"/>
    </source>
</evidence>
<keyword evidence="3" id="KW-1185">Reference proteome</keyword>
<feature type="region of interest" description="Disordered" evidence="1">
    <location>
        <begin position="1"/>
        <end position="36"/>
    </location>
</feature>
<name>A0A9D3UK11_9ROSI</name>
<dbReference type="Proteomes" id="UP000828251">
    <property type="component" value="Unassembled WGS sequence"/>
</dbReference>
<accession>A0A9D3UK11</accession>